<dbReference type="Pfam" id="PF01032">
    <property type="entry name" value="FecCD"/>
    <property type="match status" value="1"/>
</dbReference>
<keyword evidence="4" id="KW-1003">Cell membrane</keyword>
<keyword evidence="5 9" id="KW-0812">Transmembrane</keyword>
<feature type="transmembrane region" description="Helical" evidence="9">
    <location>
        <begin position="255"/>
        <end position="274"/>
    </location>
</feature>
<organism evidence="10 11">
    <name type="scientific">Streptomyces wedmorensis</name>
    <dbReference type="NCBI Taxonomy" id="43759"/>
    <lineage>
        <taxon>Bacteria</taxon>
        <taxon>Bacillati</taxon>
        <taxon>Actinomycetota</taxon>
        <taxon>Actinomycetes</taxon>
        <taxon>Kitasatosporales</taxon>
        <taxon>Streptomycetaceae</taxon>
        <taxon>Streptomyces</taxon>
    </lineage>
</organism>
<feature type="transmembrane region" description="Helical" evidence="9">
    <location>
        <begin position="164"/>
        <end position="184"/>
    </location>
</feature>
<feature type="transmembrane region" description="Helical" evidence="9">
    <location>
        <begin position="378"/>
        <end position="399"/>
    </location>
</feature>
<comment type="caution">
    <text evidence="10">The sequence shown here is derived from an EMBL/GenBank/DDBJ whole genome shotgun (WGS) entry which is preliminary data.</text>
</comment>
<dbReference type="EMBL" id="JBHTRV010000002">
    <property type="protein sequence ID" value="MFE5978815.1"/>
    <property type="molecule type" value="Genomic_DNA"/>
</dbReference>
<dbReference type="RefSeq" id="WP_386254829.1">
    <property type="nucleotide sequence ID" value="NZ_JBHTRV010000002.1"/>
</dbReference>
<proteinExistence type="inferred from homology"/>
<evidence type="ECO:0000256" key="2">
    <source>
        <dbReference type="ARBA" id="ARBA00007935"/>
    </source>
</evidence>
<evidence type="ECO:0000313" key="10">
    <source>
        <dbReference type="EMBL" id="MFE5978815.1"/>
    </source>
</evidence>
<comment type="subcellular location">
    <subcellularLocation>
        <location evidence="1">Cell membrane</location>
        <topology evidence="1">Multi-pass membrane protein</topology>
    </subcellularLocation>
</comment>
<keyword evidence="3" id="KW-0813">Transport</keyword>
<feature type="compositionally biased region" description="Low complexity" evidence="8">
    <location>
        <begin position="68"/>
        <end position="88"/>
    </location>
</feature>
<keyword evidence="7 9" id="KW-0472">Membrane</keyword>
<comment type="similarity">
    <text evidence="2">Belongs to the binding-protein-dependent transport system permease family. FecCD subfamily.</text>
</comment>
<dbReference type="Gene3D" id="1.10.3470.10">
    <property type="entry name" value="ABC transporter involved in vitamin B12 uptake, BtuC"/>
    <property type="match status" value="1"/>
</dbReference>
<feature type="transmembrane region" description="Helical" evidence="9">
    <location>
        <begin position="411"/>
        <end position="432"/>
    </location>
</feature>
<name>A0ABW6IMP5_STRWE</name>
<dbReference type="PANTHER" id="PTHR30472:SF24">
    <property type="entry name" value="FERRIC ENTEROBACTIN TRANSPORT SYSTEM PERMEASE PROTEIN FEPG"/>
    <property type="match status" value="1"/>
</dbReference>
<dbReference type="PANTHER" id="PTHR30472">
    <property type="entry name" value="FERRIC ENTEROBACTIN TRANSPORT SYSTEM PERMEASE PROTEIN"/>
    <property type="match status" value="1"/>
</dbReference>
<feature type="transmembrane region" description="Helical" evidence="9">
    <location>
        <begin position="224"/>
        <end position="243"/>
    </location>
</feature>
<evidence type="ECO:0000256" key="1">
    <source>
        <dbReference type="ARBA" id="ARBA00004651"/>
    </source>
</evidence>
<evidence type="ECO:0000256" key="4">
    <source>
        <dbReference type="ARBA" id="ARBA00022475"/>
    </source>
</evidence>
<keyword evidence="6 9" id="KW-1133">Transmembrane helix</keyword>
<evidence type="ECO:0000313" key="11">
    <source>
        <dbReference type="Proteomes" id="UP001600424"/>
    </source>
</evidence>
<dbReference type="Proteomes" id="UP001600424">
    <property type="component" value="Unassembled WGS sequence"/>
</dbReference>
<dbReference type="SUPFAM" id="SSF81345">
    <property type="entry name" value="ABC transporter involved in vitamin B12 uptake, BtuC"/>
    <property type="match status" value="1"/>
</dbReference>
<evidence type="ECO:0000256" key="5">
    <source>
        <dbReference type="ARBA" id="ARBA00022692"/>
    </source>
</evidence>
<protein>
    <submittedName>
        <fullName evidence="10">FecCD family ABC transporter permease</fullName>
    </submittedName>
</protein>
<evidence type="ECO:0000256" key="9">
    <source>
        <dbReference type="SAM" id="Phobius"/>
    </source>
</evidence>
<feature type="transmembrane region" description="Helical" evidence="9">
    <location>
        <begin position="109"/>
        <end position="135"/>
    </location>
</feature>
<evidence type="ECO:0000256" key="3">
    <source>
        <dbReference type="ARBA" id="ARBA00022448"/>
    </source>
</evidence>
<feature type="transmembrane region" description="Helical" evidence="9">
    <location>
        <begin position="344"/>
        <end position="366"/>
    </location>
</feature>
<dbReference type="InterPro" id="IPR037294">
    <property type="entry name" value="ABC_BtuC-like"/>
</dbReference>
<feature type="compositionally biased region" description="Basic and acidic residues" evidence="8">
    <location>
        <begin position="1"/>
        <end position="57"/>
    </location>
</feature>
<gene>
    <name evidence="10" type="ORF">ACFQ63_03785</name>
</gene>
<keyword evidence="11" id="KW-1185">Reference proteome</keyword>
<evidence type="ECO:0000256" key="8">
    <source>
        <dbReference type="SAM" id="MobiDB-lite"/>
    </source>
</evidence>
<accession>A0ABW6IMP5</accession>
<evidence type="ECO:0000256" key="7">
    <source>
        <dbReference type="ARBA" id="ARBA00023136"/>
    </source>
</evidence>
<reference evidence="10 11" key="1">
    <citation type="submission" date="2024-09" db="EMBL/GenBank/DDBJ databases">
        <title>The Natural Products Discovery Center: Release of the First 8490 Sequenced Strains for Exploring Actinobacteria Biosynthetic Diversity.</title>
        <authorList>
            <person name="Kalkreuter E."/>
            <person name="Kautsar S.A."/>
            <person name="Yang D."/>
            <person name="Bader C.D."/>
            <person name="Teijaro C.N."/>
            <person name="Fluegel L."/>
            <person name="Davis C.M."/>
            <person name="Simpson J.R."/>
            <person name="Lauterbach L."/>
            <person name="Steele A.D."/>
            <person name="Gui C."/>
            <person name="Meng S."/>
            <person name="Li G."/>
            <person name="Viehrig K."/>
            <person name="Ye F."/>
            <person name="Su P."/>
            <person name="Kiefer A.F."/>
            <person name="Nichols A."/>
            <person name="Cepeda A.J."/>
            <person name="Yan W."/>
            <person name="Fan B."/>
            <person name="Jiang Y."/>
            <person name="Adhikari A."/>
            <person name="Zheng C.-J."/>
            <person name="Schuster L."/>
            <person name="Cowan T.M."/>
            <person name="Smanski M.J."/>
            <person name="Chevrette M.G."/>
            <person name="De Carvalho L.P.S."/>
            <person name="Shen B."/>
        </authorList>
    </citation>
    <scope>NUCLEOTIDE SEQUENCE [LARGE SCALE GENOMIC DNA]</scope>
    <source>
        <strain evidence="10 11">NPDC056472</strain>
    </source>
</reference>
<evidence type="ECO:0000256" key="6">
    <source>
        <dbReference type="ARBA" id="ARBA00022989"/>
    </source>
</evidence>
<feature type="transmembrane region" description="Helical" evidence="9">
    <location>
        <begin position="301"/>
        <end position="323"/>
    </location>
</feature>
<feature type="transmembrane region" description="Helical" evidence="9">
    <location>
        <begin position="196"/>
        <end position="218"/>
    </location>
</feature>
<feature type="region of interest" description="Disordered" evidence="8">
    <location>
        <begin position="1"/>
        <end position="88"/>
    </location>
</feature>
<dbReference type="InterPro" id="IPR000522">
    <property type="entry name" value="ABC_transptr_permease_BtuC"/>
</dbReference>
<sequence length="441" mass="44497">MSDRPETARQANDRPETDRPMSDRPETARQANDRPETAHPANDRPETAHPMSDRPETAHPANDRPGTARPANRKPAAARPAGGATLAARPASGLRVELGPVGARLRPRVALAATGLALASFAALVASVSLGTFAIPVPDVLGALFGAGSGDADLIVHELRLPRALTALLVGTAFGIAGAVYQAVTRNPLASPDLIGISAGAGAGAVGAILVGGVTAAGAGTFGAVPFGALAGALTTAAVIYLLAYRGGTVTGYRFVLVGLAANGALAAVTRWMLAQADIDQASRAMVWLTGSLNGRGYEHVGWVGTALLLLVPLTLALARPYQLLQFDDDTARGLGIPIDRARIGLLVLATCLAALATAAAGPIAFIALGAPQIARRLAGTAGIPLVLSGLTGAALLLLADLAGRLVFSPVELPVGIITGAVGAPYLLLLLARANRSGQGG</sequence>